<gene>
    <name evidence="12" type="ORF">BOX15_Mlig032114g5</name>
</gene>
<evidence type="ECO:0000256" key="3">
    <source>
        <dbReference type="ARBA" id="ARBA00011881"/>
    </source>
</evidence>
<dbReference type="Gene3D" id="2.30.40.10">
    <property type="entry name" value="Urease, subunit C, domain 1"/>
    <property type="match status" value="1"/>
</dbReference>
<dbReference type="PANTHER" id="PTHR11647">
    <property type="entry name" value="HYDRANTOINASE/DIHYDROPYRIMIDINASE FAMILY MEMBER"/>
    <property type="match status" value="1"/>
</dbReference>
<evidence type="ECO:0000256" key="2">
    <source>
        <dbReference type="ARBA" id="ARBA00008829"/>
    </source>
</evidence>
<dbReference type="STRING" id="282301.A0A267DVC6"/>
<evidence type="ECO:0000259" key="11">
    <source>
        <dbReference type="Pfam" id="PF01979"/>
    </source>
</evidence>
<reference evidence="12 13" key="1">
    <citation type="submission" date="2017-06" db="EMBL/GenBank/DDBJ databases">
        <title>A platform for efficient transgenesis in Macrostomum lignano, a flatworm model organism for stem cell research.</title>
        <authorList>
            <person name="Berezikov E."/>
        </authorList>
    </citation>
    <scope>NUCLEOTIDE SEQUENCE [LARGE SCALE GENOMIC DNA]</scope>
    <source>
        <strain evidence="12">DV1</strain>
        <tissue evidence="12">Whole organism</tissue>
    </source>
</reference>
<keyword evidence="6" id="KW-0862">Zinc</keyword>
<evidence type="ECO:0000256" key="9">
    <source>
        <dbReference type="PIRSR" id="PIRSR611778-50"/>
    </source>
</evidence>
<dbReference type="InterPro" id="IPR050378">
    <property type="entry name" value="Metallo-dep_Hydrolases_sf"/>
</dbReference>
<comment type="PTM">
    <text evidence="9">Carbamylation allows a single lysine to coordinate two divalent metal cations.</text>
</comment>
<dbReference type="PANTHER" id="PTHR11647:SF1">
    <property type="entry name" value="COLLAPSIN RESPONSE MEDIATOR PROTEIN"/>
    <property type="match status" value="1"/>
</dbReference>
<dbReference type="Proteomes" id="UP000215902">
    <property type="component" value="Unassembled WGS sequence"/>
</dbReference>
<dbReference type="EC" id="3.5.2.2" evidence="8"/>
<protein>
    <recommendedName>
        <fullName evidence="8">dihydropyrimidinase</fullName>
        <ecNumber evidence="8">3.5.2.2</ecNumber>
    </recommendedName>
</protein>
<comment type="cofactor">
    <cofactor evidence="1">
        <name>Zn(2+)</name>
        <dbReference type="ChEBI" id="CHEBI:29105"/>
    </cofactor>
</comment>
<dbReference type="InterPro" id="IPR032466">
    <property type="entry name" value="Metal_Hydrolase"/>
</dbReference>
<comment type="caution">
    <text evidence="12">The sequence shown here is derived from an EMBL/GenBank/DDBJ whole genome shotgun (WGS) entry which is preliminary data.</text>
</comment>
<proteinExistence type="inferred from homology"/>
<sequence>MNDAKVQIGVNKLGHHVQSSQNRLLIKGGKVVNDDGIQEADVYVEGGVIKQVGTGLLTPGGVRVIDAAGMLIMPGGIDPHTHMQMPFMGTHSADDFYTGTRAALAGGTTMIIDFVACPRGDSLMDWYNKYRAWADEKVCCDYGLHVIVPQWGDKTANEMATLVKEKGINSFKCFMAYRNVFLLEDDEMLNVFQACRKLGAVAQVHAENGKIIERKAEQLVADGIRGPEGHSYSRPEAMEIEATTRALAIADEANCPLYVVHVMSAEAGEAISKARRRGQVCYGEPIAAGLACDNSSYQHTCWRHAAGHVLSPPLRDPSTKERLWRMLATGELTCTGTDHCVFKADQKALGKDDFRRIPNGVNGVEDRMSVLWEKGVETGILDPCQFVAATSTNAAKVFNLYPQKGRIAVGSDADIVVWNAKETRTISAKTHHQNVDFNIFEGMVCHGIAEFVISGGRLVVDERQLKVTQGAGRFVPMPAFPPYVYNRLEKREAAKSAGTVAVARDAYDGPVIDLKAEQERQKAAAKEQPGAAGGGGGPEAAAENVFHRPPTRGGGRHMQESSFSLSGAQFDDTKPARSGIRTHQPPGGASSGSLW</sequence>
<keyword evidence="4" id="KW-0479">Metal-binding</keyword>
<dbReference type="NCBIfam" id="TIGR02033">
    <property type="entry name" value="D-hydantoinase"/>
    <property type="match status" value="1"/>
</dbReference>
<dbReference type="CDD" id="cd01314">
    <property type="entry name" value="D-HYD"/>
    <property type="match status" value="1"/>
</dbReference>
<evidence type="ECO:0000256" key="4">
    <source>
        <dbReference type="ARBA" id="ARBA00022723"/>
    </source>
</evidence>
<evidence type="ECO:0000313" key="13">
    <source>
        <dbReference type="Proteomes" id="UP000215902"/>
    </source>
</evidence>
<feature type="domain" description="Amidohydrolase-related" evidence="11">
    <location>
        <begin position="72"/>
        <end position="444"/>
    </location>
</feature>
<dbReference type="GO" id="GO:0005829">
    <property type="term" value="C:cytosol"/>
    <property type="evidence" value="ECO:0007669"/>
    <property type="project" value="TreeGrafter"/>
</dbReference>
<dbReference type="OrthoDB" id="10258955at2759"/>
<evidence type="ECO:0000313" key="12">
    <source>
        <dbReference type="EMBL" id="PAA53263.1"/>
    </source>
</evidence>
<evidence type="ECO:0000256" key="10">
    <source>
        <dbReference type="SAM" id="MobiDB-lite"/>
    </source>
</evidence>
<comment type="catalytic activity">
    <reaction evidence="7">
        <text>5,6-dihydrouracil + H2O = 3-(carbamoylamino)propanoate + H(+)</text>
        <dbReference type="Rhea" id="RHEA:16121"/>
        <dbReference type="ChEBI" id="CHEBI:11892"/>
        <dbReference type="ChEBI" id="CHEBI:15377"/>
        <dbReference type="ChEBI" id="CHEBI:15378"/>
        <dbReference type="ChEBI" id="CHEBI:15901"/>
        <dbReference type="EC" id="3.5.2.2"/>
    </reaction>
</comment>
<dbReference type="InterPro" id="IPR011059">
    <property type="entry name" value="Metal-dep_hydrolase_composite"/>
</dbReference>
<dbReference type="GO" id="GO:0004157">
    <property type="term" value="F:dihydropyrimidinase activity"/>
    <property type="evidence" value="ECO:0007669"/>
    <property type="project" value="UniProtKB-EC"/>
</dbReference>
<dbReference type="InterPro" id="IPR006680">
    <property type="entry name" value="Amidohydro-rel"/>
</dbReference>
<comment type="subunit">
    <text evidence="3">Homotetramer.</text>
</comment>
<dbReference type="SUPFAM" id="SSF51556">
    <property type="entry name" value="Metallo-dependent hydrolases"/>
    <property type="match status" value="1"/>
</dbReference>
<dbReference type="EMBL" id="NIVC01003108">
    <property type="protein sequence ID" value="PAA53263.1"/>
    <property type="molecule type" value="Genomic_DNA"/>
</dbReference>
<keyword evidence="13" id="KW-1185">Reference proteome</keyword>
<keyword evidence="5" id="KW-0378">Hydrolase</keyword>
<dbReference type="GO" id="GO:0006208">
    <property type="term" value="P:pyrimidine nucleobase catabolic process"/>
    <property type="evidence" value="ECO:0007669"/>
    <property type="project" value="TreeGrafter"/>
</dbReference>
<evidence type="ECO:0000256" key="1">
    <source>
        <dbReference type="ARBA" id="ARBA00001947"/>
    </source>
</evidence>
<dbReference type="SUPFAM" id="SSF51338">
    <property type="entry name" value="Composite domain of metallo-dependent hydrolases"/>
    <property type="match status" value="2"/>
</dbReference>
<accession>A0A267DVC6</accession>
<dbReference type="GO" id="GO:0046872">
    <property type="term" value="F:metal ion binding"/>
    <property type="evidence" value="ECO:0007669"/>
    <property type="project" value="UniProtKB-KW"/>
</dbReference>
<dbReference type="Gene3D" id="3.20.20.140">
    <property type="entry name" value="Metal-dependent hydrolases"/>
    <property type="match status" value="1"/>
</dbReference>
<evidence type="ECO:0000256" key="7">
    <source>
        <dbReference type="ARBA" id="ARBA00036696"/>
    </source>
</evidence>
<dbReference type="AlphaFoldDB" id="A0A267DVC6"/>
<dbReference type="FunFam" id="3.20.20.140:FF:000001">
    <property type="entry name" value="Dihydropyrimidinase like 3"/>
    <property type="match status" value="1"/>
</dbReference>
<evidence type="ECO:0000256" key="6">
    <source>
        <dbReference type="ARBA" id="ARBA00022833"/>
    </source>
</evidence>
<name>A0A267DVC6_9PLAT</name>
<dbReference type="Pfam" id="PF01979">
    <property type="entry name" value="Amidohydro_1"/>
    <property type="match status" value="1"/>
</dbReference>
<feature type="region of interest" description="Disordered" evidence="10">
    <location>
        <begin position="518"/>
        <end position="595"/>
    </location>
</feature>
<feature type="modified residue" description="N6-carboxylysine" evidence="9">
    <location>
        <position position="172"/>
    </location>
</feature>
<evidence type="ECO:0000256" key="8">
    <source>
        <dbReference type="ARBA" id="ARBA00039113"/>
    </source>
</evidence>
<dbReference type="InterPro" id="IPR011778">
    <property type="entry name" value="Hydantoinase/dihydroPyrase"/>
</dbReference>
<comment type="similarity">
    <text evidence="2">Belongs to the metallo-dependent hydrolases superfamily. Hydantoinase/dihydropyrimidinase family.</text>
</comment>
<organism evidence="12 13">
    <name type="scientific">Macrostomum lignano</name>
    <dbReference type="NCBI Taxonomy" id="282301"/>
    <lineage>
        <taxon>Eukaryota</taxon>
        <taxon>Metazoa</taxon>
        <taxon>Spiralia</taxon>
        <taxon>Lophotrochozoa</taxon>
        <taxon>Platyhelminthes</taxon>
        <taxon>Rhabditophora</taxon>
        <taxon>Macrostomorpha</taxon>
        <taxon>Macrostomida</taxon>
        <taxon>Macrostomidae</taxon>
        <taxon>Macrostomum</taxon>
    </lineage>
</organism>
<evidence type="ECO:0000256" key="5">
    <source>
        <dbReference type="ARBA" id="ARBA00022801"/>
    </source>
</evidence>